<evidence type="ECO:0000313" key="2">
    <source>
        <dbReference type="Proteomes" id="UP000003053"/>
    </source>
</evidence>
<evidence type="ECO:0000313" key="1">
    <source>
        <dbReference type="EMBL" id="EAR12463.1"/>
    </source>
</evidence>
<dbReference type="PANTHER" id="PTHR41368:SF1">
    <property type="entry name" value="PROTEIN YGHO"/>
    <property type="match status" value="1"/>
</dbReference>
<dbReference type="PANTHER" id="PTHR41368">
    <property type="entry name" value="PROTEIN YGHO"/>
    <property type="match status" value="1"/>
</dbReference>
<dbReference type="SUPFAM" id="SSF55729">
    <property type="entry name" value="Acyl-CoA N-acyltransferases (Nat)"/>
    <property type="match status" value="1"/>
</dbReference>
<comment type="caution">
    <text evidence="1">The sequence shown here is derived from an EMBL/GenBank/DDBJ whole genome shotgun (WGS) entry which is preliminary data.</text>
</comment>
<dbReference type="Proteomes" id="UP000003053">
    <property type="component" value="Unassembled WGS sequence"/>
</dbReference>
<dbReference type="HOGENOM" id="CLU_053649_0_0_10"/>
<dbReference type="EMBL" id="AAOG01000002">
    <property type="protein sequence ID" value="EAR12463.1"/>
    <property type="molecule type" value="Genomic_DNA"/>
</dbReference>
<dbReference type="STRING" id="313594.PI23P_07555"/>
<dbReference type="Gene3D" id="3.40.630.30">
    <property type="match status" value="1"/>
</dbReference>
<protein>
    <recommendedName>
        <fullName evidence="3">GTP cyclohydrolase</fullName>
    </recommendedName>
</protein>
<proteinExistence type="predicted"/>
<dbReference type="RefSeq" id="WP_004570131.1">
    <property type="nucleotide sequence ID" value="NZ_CH724148.1"/>
</dbReference>
<reference evidence="1 2" key="1">
    <citation type="submission" date="2006-02" db="EMBL/GenBank/DDBJ databases">
        <authorList>
            <person name="Murray A."/>
            <person name="Staley J."/>
            <person name="Ferriera S."/>
            <person name="Johnson J."/>
            <person name="Kravitz S."/>
            <person name="Halpern A."/>
            <person name="Remington K."/>
            <person name="Beeson K."/>
            <person name="Tran B."/>
            <person name="Rogers Y.-H."/>
            <person name="Friedman R."/>
            <person name="Venter J.C."/>
        </authorList>
    </citation>
    <scope>NUCLEOTIDE SEQUENCE [LARGE SCALE GENOMIC DNA]</scope>
    <source>
        <strain evidence="1 2">23-P</strain>
    </source>
</reference>
<dbReference type="AlphaFoldDB" id="A4BZ70"/>
<organism evidence="1 2">
    <name type="scientific">Polaribacter irgensii 23-P</name>
    <dbReference type="NCBI Taxonomy" id="313594"/>
    <lineage>
        <taxon>Bacteria</taxon>
        <taxon>Pseudomonadati</taxon>
        <taxon>Bacteroidota</taxon>
        <taxon>Flavobacteriia</taxon>
        <taxon>Flavobacteriales</taxon>
        <taxon>Flavobacteriaceae</taxon>
    </lineage>
</organism>
<accession>A4BZ70</accession>
<dbReference type="OrthoDB" id="9806005at2"/>
<gene>
    <name evidence="1" type="ORF">PI23P_07555</name>
</gene>
<sequence length="384" mass="45419">MITLKEMKTKKEMKQFVTFPFSLYNNHKYWVPSIIQDEIDNFNPKKNPVFEDADAQFFVALKADKIVGRIVAIINWFEVEKQQIKKIRFGWFDSIDDLEVTRMLIEKVKEIGIQNKLAYIEGPVGFNNLDKTGVLIDGFDHIGTMITWYNYPYYQKHLEQLGFVKEKEYSENKFKFKNVDGFYFDRVSNVIKKRFELTALDFTKTKDILPYVEEMFEVFDKSYSKLSSYVPISKAQIAFFKKKYISFINPEYIKFVVDKEQKLVAFAIVMPSFSEALQKAKGKLFPFGLFHLLKARKHAKEVTFYLIGVTPKYQNKGVHAIIFDQYTKTFAPLGIENCIRTPELEDNEAIKKLWEKFDPITHKRRRTYRKNIEHNSCQDQKTTR</sequence>
<name>A4BZ70_9FLAO</name>
<keyword evidence="2" id="KW-1185">Reference proteome</keyword>
<dbReference type="InterPro" id="IPR016181">
    <property type="entry name" value="Acyl_CoA_acyltransferase"/>
</dbReference>
<evidence type="ECO:0008006" key="3">
    <source>
        <dbReference type="Google" id="ProtNLM"/>
    </source>
</evidence>
<dbReference type="eggNOG" id="COG0456">
    <property type="taxonomic scope" value="Bacteria"/>
</dbReference>
<dbReference type="InterPro" id="IPR039968">
    <property type="entry name" value="BcerS-like"/>
</dbReference>